<dbReference type="Proteomes" id="UP001321580">
    <property type="component" value="Unassembled WGS sequence"/>
</dbReference>
<accession>A0ABT6XBF1</accession>
<feature type="signal peptide" evidence="2">
    <location>
        <begin position="1"/>
        <end position="16"/>
    </location>
</feature>
<keyword evidence="2" id="KW-0732">Signal</keyword>
<feature type="chain" id="PRO_5047217006" evidence="2">
    <location>
        <begin position="17"/>
        <end position="449"/>
    </location>
</feature>
<protein>
    <submittedName>
        <fullName evidence="3">DUF3999 domain-containing protein</fullName>
    </submittedName>
</protein>
<evidence type="ECO:0000256" key="2">
    <source>
        <dbReference type="SAM" id="SignalP"/>
    </source>
</evidence>
<keyword evidence="1" id="KW-1133">Transmembrane helix</keyword>
<keyword evidence="1" id="KW-0472">Membrane</keyword>
<sequence>MRTLLLLVMFPLAAHAGGEYARQWPLQLGAVNAGAYRVELDEAVYRQARSRALADVDVVDAQGNPVPAALFGPDTPGPQAATFLELPWFPLPSGDRDGRNIASISEIATDGSLRRVEWRTGGGGSVAGNGFLLDASNVTVPIQALRVRWASGQAAFDLPVRVSASDDLRDWRTVADGAHLVELSNAGQRILRDRIDIDGTKARYLRVAPLDANAKALQVSGVVAELQATAATPQWQWRVLRGKRVQDADASVHYEFELDGRFPMAQADVALPGNSTGQWRLQVRDDASAPWRDAAASWMAFRLEQEGSSDASPPQPLYGVHRERLWRLTPLGSANHADAPQLRLGYRPEALVFVAQGAGPFALVAGSARTSRTDAELVGMIEAMRAQRGALWQPAIATLGASVERAGQVALTPAPTPRDWKTWLLWGVLVLGAVVVAGFALSLLRRPAA</sequence>
<keyword evidence="4" id="KW-1185">Reference proteome</keyword>
<organism evidence="3 4">
    <name type="scientific">Lysobacter stagni</name>
    <dbReference type="NCBI Taxonomy" id="3045172"/>
    <lineage>
        <taxon>Bacteria</taxon>
        <taxon>Pseudomonadati</taxon>
        <taxon>Pseudomonadota</taxon>
        <taxon>Gammaproteobacteria</taxon>
        <taxon>Lysobacterales</taxon>
        <taxon>Lysobacteraceae</taxon>
        <taxon>Lysobacter</taxon>
    </lineage>
</organism>
<reference evidence="3 4" key="1">
    <citation type="submission" date="2023-05" db="EMBL/GenBank/DDBJ databases">
        <title>Lysobacter sp. strain LF1 Genome sequencing and assembly.</title>
        <authorList>
            <person name="Jung Y."/>
        </authorList>
    </citation>
    <scope>NUCLEOTIDE SEQUENCE [LARGE SCALE GENOMIC DNA]</scope>
    <source>
        <strain evidence="3 4">LF1</strain>
    </source>
</reference>
<feature type="transmembrane region" description="Helical" evidence="1">
    <location>
        <begin position="423"/>
        <end position="444"/>
    </location>
</feature>
<proteinExistence type="predicted"/>
<dbReference type="Pfam" id="PF13163">
    <property type="entry name" value="DUF3999"/>
    <property type="match status" value="1"/>
</dbReference>
<name>A0ABT6XBF1_9GAMM</name>
<dbReference type="InterPro" id="IPR025060">
    <property type="entry name" value="DUF3999"/>
</dbReference>
<evidence type="ECO:0000313" key="4">
    <source>
        <dbReference type="Proteomes" id="UP001321580"/>
    </source>
</evidence>
<dbReference type="Gene3D" id="2.60.120.260">
    <property type="entry name" value="Galactose-binding domain-like"/>
    <property type="match status" value="1"/>
</dbReference>
<dbReference type="EMBL" id="JASGBI010000001">
    <property type="protein sequence ID" value="MDI9237472.1"/>
    <property type="molecule type" value="Genomic_DNA"/>
</dbReference>
<dbReference type="RefSeq" id="WP_283210990.1">
    <property type="nucleotide sequence ID" value="NZ_JASGBI010000001.1"/>
</dbReference>
<evidence type="ECO:0000256" key="1">
    <source>
        <dbReference type="SAM" id="Phobius"/>
    </source>
</evidence>
<gene>
    <name evidence="3" type="ORF">QLQ15_00915</name>
</gene>
<keyword evidence="1" id="KW-0812">Transmembrane</keyword>
<comment type="caution">
    <text evidence="3">The sequence shown here is derived from an EMBL/GenBank/DDBJ whole genome shotgun (WGS) entry which is preliminary data.</text>
</comment>
<evidence type="ECO:0000313" key="3">
    <source>
        <dbReference type="EMBL" id="MDI9237472.1"/>
    </source>
</evidence>